<keyword evidence="2" id="KW-0472">Membrane</keyword>
<evidence type="ECO:0000256" key="1">
    <source>
        <dbReference type="SAM" id="MobiDB-lite"/>
    </source>
</evidence>
<feature type="transmembrane region" description="Helical" evidence="2">
    <location>
        <begin position="151"/>
        <end position="168"/>
    </location>
</feature>
<sequence length="180" mass="18587">MPITLPTTSSPTTGTTTGTTTTNPILTTLQTRLLPRPDLSTTQGKSIAAILVLRAVYNLVHFVLTGLSGKPVWCLFYVADQLVIAYAVSFIAAAAAAGGGGERRVFGGVTVGERFFELFLVGCAVAHVLYVFVLVICVVSLAIFFGVTGGAVMTVVGVVMVLVAVLASRPDAEGAGLSLP</sequence>
<evidence type="ECO:0000313" key="4">
    <source>
        <dbReference type="Proteomes" id="UP001302745"/>
    </source>
</evidence>
<gene>
    <name evidence="3" type="ORF">C8A00DRAFT_31421</name>
</gene>
<feature type="transmembrane region" description="Helical" evidence="2">
    <location>
        <begin position="118"/>
        <end position="145"/>
    </location>
</feature>
<protein>
    <submittedName>
        <fullName evidence="3">Uncharacterized protein</fullName>
    </submittedName>
</protein>
<accession>A0AAN6VQ62</accession>
<reference evidence="3" key="2">
    <citation type="submission" date="2023-05" db="EMBL/GenBank/DDBJ databases">
        <authorList>
            <consortium name="Lawrence Berkeley National Laboratory"/>
            <person name="Steindorff A."/>
            <person name="Hensen N."/>
            <person name="Bonometti L."/>
            <person name="Westerberg I."/>
            <person name="Brannstrom I.O."/>
            <person name="Guillou S."/>
            <person name="Cros-Aarteil S."/>
            <person name="Calhoun S."/>
            <person name="Haridas S."/>
            <person name="Kuo A."/>
            <person name="Mondo S."/>
            <person name="Pangilinan J."/>
            <person name="Riley R."/>
            <person name="Labutti K."/>
            <person name="Andreopoulos B."/>
            <person name="Lipzen A."/>
            <person name="Chen C."/>
            <person name="Yanf M."/>
            <person name="Daum C."/>
            <person name="Ng V."/>
            <person name="Clum A."/>
            <person name="Ohm R."/>
            <person name="Martin F."/>
            <person name="Silar P."/>
            <person name="Natvig D."/>
            <person name="Lalanne C."/>
            <person name="Gautier V."/>
            <person name="Ament-Velasquez S.L."/>
            <person name="Kruys A."/>
            <person name="Hutchinson M.I."/>
            <person name="Powell A.J."/>
            <person name="Barry K."/>
            <person name="Miller A.N."/>
            <person name="Grigoriev I.V."/>
            <person name="Debuchy R."/>
            <person name="Gladieux P."/>
            <person name="Thoren M.H."/>
            <person name="Johannesson H."/>
        </authorList>
    </citation>
    <scope>NUCLEOTIDE SEQUENCE</scope>
    <source>
        <strain evidence="3">CBS 538.74</strain>
    </source>
</reference>
<name>A0AAN6VQ62_9PEZI</name>
<proteinExistence type="predicted"/>
<keyword evidence="2" id="KW-1133">Transmembrane helix</keyword>
<organism evidence="3 4">
    <name type="scientific">Chaetomidium leptoderma</name>
    <dbReference type="NCBI Taxonomy" id="669021"/>
    <lineage>
        <taxon>Eukaryota</taxon>
        <taxon>Fungi</taxon>
        <taxon>Dikarya</taxon>
        <taxon>Ascomycota</taxon>
        <taxon>Pezizomycotina</taxon>
        <taxon>Sordariomycetes</taxon>
        <taxon>Sordariomycetidae</taxon>
        <taxon>Sordariales</taxon>
        <taxon>Chaetomiaceae</taxon>
        <taxon>Chaetomidium</taxon>
    </lineage>
</organism>
<keyword evidence="2" id="KW-0812">Transmembrane</keyword>
<reference evidence="3" key="1">
    <citation type="journal article" date="2023" name="Mol. Phylogenet. Evol.">
        <title>Genome-scale phylogeny and comparative genomics of the fungal order Sordariales.</title>
        <authorList>
            <person name="Hensen N."/>
            <person name="Bonometti L."/>
            <person name="Westerberg I."/>
            <person name="Brannstrom I.O."/>
            <person name="Guillou S."/>
            <person name="Cros-Aarteil S."/>
            <person name="Calhoun S."/>
            <person name="Haridas S."/>
            <person name="Kuo A."/>
            <person name="Mondo S."/>
            <person name="Pangilinan J."/>
            <person name="Riley R."/>
            <person name="LaButti K."/>
            <person name="Andreopoulos B."/>
            <person name="Lipzen A."/>
            <person name="Chen C."/>
            <person name="Yan M."/>
            <person name="Daum C."/>
            <person name="Ng V."/>
            <person name="Clum A."/>
            <person name="Steindorff A."/>
            <person name="Ohm R.A."/>
            <person name="Martin F."/>
            <person name="Silar P."/>
            <person name="Natvig D.O."/>
            <person name="Lalanne C."/>
            <person name="Gautier V."/>
            <person name="Ament-Velasquez S.L."/>
            <person name="Kruys A."/>
            <person name="Hutchinson M.I."/>
            <person name="Powell A.J."/>
            <person name="Barry K."/>
            <person name="Miller A.N."/>
            <person name="Grigoriev I.V."/>
            <person name="Debuchy R."/>
            <person name="Gladieux P."/>
            <person name="Hiltunen Thoren M."/>
            <person name="Johannesson H."/>
        </authorList>
    </citation>
    <scope>NUCLEOTIDE SEQUENCE</scope>
    <source>
        <strain evidence="3">CBS 538.74</strain>
    </source>
</reference>
<comment type="caution">
    <text evidence="3">The sequence shown here is derived from an EMBL/GenBank/DDBJ whole genome shotgun (WGS) entry which is preliminary data.</text>
</comment>
<feature type="region of interest" description="Disordered" evidence="1">
    <location>
        <begin position="1"/>
        <end position="22"/>
    </location>
</feature>
<evidence type="ECO:0000256" key="2">
    <source>
        <dbReference type="SAM" id="Phobius"/>
    </source>
</evidence>
<evidence type="ECO:0000313" key="3">
    <source>
        <dbReference type="EMBL" id="KAK4155763.1"/>
    </source>
</evidence>
<dbReference type="AlphaFoldDB" id="A0AAN6VQ62"/>
<feature type="transmembrane region" description="Helical" evidence="2">
    <location>
        <begin position="76"/>
        <end position="97"/>
    </location>
</feature>
<feature type="transmembrane region" description="Helical" evidence="2">
    <location>
        <begin position="46"/>
        <end position="64"/>
    </location>
</feature>
<keyword evidence="4" id="KW-1185">Reference proteome</keyword>
<dbReference type="Proteomes" id="UP001302745">
    <property type="component" value="Unassembled WGS sequence"/>
</dbReference>
<dbReference type="EMBL" id="MU856881">
    <property type="protein sequence ID" value="KAK4155763.1"/>
    <property type="molecule type" value="Genomic_DNA"/>
</dbReference>